<dbReference type="PANTHER" id="PTHR46928">
    <property type="entry name" value="MESENCHYME-SPECIFIC CELL SURFACE GLYCOPROTEIN"/>
    <property type="match status" value="1"/>
</dbReference>
<dbReference type="PANTHER" id="PTHR46928:SF1">
    <property type="entry name" value="MESENCHYME-SPECIFIC CELL SURFACE GLYCOPROTEIN"/>
    <property type="match status" value="1"/>
</dbReference>
<gene>
    <name evidence="5" type="ORF">SAMN05216474_1032</name>
</gene>
<protein>
    <submittedName>
        <fullName evidence="5">Por secretion system C-terminal sorting domain-containing protein</fullName>
    </submittedName>
</protein>
<sequence>MKKFLLATSLLLTGHLVNAQTVELSFDQDFYTVKEGEATINLGLSLNAVPTTDVNFEVALMANIGNITPNYTTQSLSFTANGSTTQNLSVAIADDNIANNDGFFVVELSNLTGATIGSRAQTVVYVIDNDETVPTSTGDLNINYLTSYEVAPGESAEIVAFDEATDRLFVLNATATQVEILDFSNPSNISSIASIDMTAYGAGATSVAVKNGIVAATVDVPNFGNGKVVFMDTDGNLLNSVEVGNLPDMVCFTPDGTKVLTANEGQPNDGYTIDPEGTISIIDITGGIANLTQADVNTITFNAFDAQEAQLKAAGVRIFGAGATVSQDMEPEFISVNATSTLAWVSLQENNAIATIDLVTEEITEILPLGTKDHSLPGNGLDISDKTDSVAIMNWNVKGMYMPDAIATYAVNGVDYIVTANEGDQREYGVIDEDVSVGDSGYDLDPTLFPNAALLKEDFLLGRIAASPYDGDTDGDGDIDEIHIFGARSFSIWNASTGALVYDSGDEFERITANDPIYGELFNASNSNNNIKNRSDNKGPEPEGITVQKINNDYYAFVTLERTGGMMVYNITNPTQAAFVKYANSRDLGANEGGDLGPEGIIYISENESPNNTAMIIMANEVSATLSIYTVENMNHSGLENNNTEAGLLIYPNPAQDYIYFNTVTTGVIVNAMGQEVLSFQDKAYLNIDQLEKGIYYLKTEATTVNFIVQ</sequence>
<dbReference type="InterPro" id="IPR052956">
    <property type="entry name" value="Mesenchyme-surface_protein"/>
</dbReference>
<feature type="domain" description="Choice-of-anchor I" evidence="4">
    <location>
        <begin position="142"/>
        <end position="630"/>
    </location>
</feature>
<reference evidence="5 6" key="1">
    <citation type="submission" date="2016-10" db="EMBL/GenBank/DDBJ databases">
        <authorList>
            <person name="de Groot N.N."/>
        </authorList>
    </citation>
    <scope>NUCLEOTIDE SEQUENCE [LARGE SCALE GENOMIC DNA]</scope>
    <source>
        <strain evidence="5 6">CGMCC 1.7005</strain>
    </source>
</reference>
<dbReference type="InterPro" id="IPR038081">
    <property type="entry name" value="CalX-like_sf"/>
</dbReference>
<organism evidence="5 6">
    <name type="scientific">Lishizhenia tianjinensis</name>
    <dbReference type="NCBI Taxonomy" id="477690"/>
    <lineage>
        <taxon>Bacteria</taxon>
        <taxon>Pseudomonadati</taxon>
        <taxon>Bacteroidota</taxon>
        <taxon>Flavobacteriia</taxon>
        <taxon>Flavobacteriales</taxon>
        <taxon>Crocinitomicaceae</taxon>
        <taxon>Lishizhenia</taxon>
    </lineage>
</organism>
<dbReference type="Gene3D" id="2.130.10.10">
    <property type="entry name" value="YVTN repeat-like/Quinoprotein amine dehydrogenase"/>
    <property type="match status" value="1"/>
</dbReference>
<dbReference type="InterPro" id="IPR015943">
    <property type="entry name" value="WD40/YVTN_repeat-like_dom_sf"/>
</dbReference>
<dbReference type="STRING" id="477690.SAMN05216474_1032"/>
<dbReference type="NCBIfam" id="NF038117">
    <property type="entry name" value="choice_anch_I"/>
    <property type="match status" value="1"/>
</dbReference>
<dbReference type="SUPFAM" id="SSF75011">
    <property type="entry name" value="3-carboxy-cis,cis-mucoante lactonizing enzyme"/>
    <property type="match status" value="1"/>
</dbReference>
<evidence type="ECO:0000259" key="3">
    <source>
        <dbReference type="Pfam" id="PF18962"/>
    </source>
</evidence>
<dbReference type="Pfam" id="PF22494">
    <property type="entry name" value="choice_anch_I"/>
    <property type="match status" value="1"/>
</dbReference>
<feature type="signal peptide" evidence="2">
    <location>
        <begin position="1"/>
        <end position="19"/>
    </location>
</feature>
<evidence type="ECO:0000256" key="1">
    <source>
        <dbReference type="ARBA" id="ARBA00022729"/>
    </source>
</evidence>
<dbReference type="InterPro" id="IPR026444">
    <property type="entry name" value="Secre_tail"/>
</dbReference>
<feature type="chain" id="PRO_5014809214" evidence="2">
    <location>
        <begin position="20"/>
        <end position="710"/>
    </location>
</feature>
<evidence type="ECO:0000256" key="2">
    <source>
        <dbReference type="SAM" id="SignalP"/>
    </source>
</evidence>
<proteinExistence type="predicted"/>
<evidence type="ECO:0000313" key="5">
    <source>
        <dbReference type="EMBL" id="SFT51799.1"/>
    </source>
</evidence>
<evidence type="ECO:0000313" key="6">
    <source>
        <dbReference type="Proteomes" id="UP000236454"/>
    </source>
</evidence>
<dbReference type="Pfam" id="PF18962">
    <property type="entry name" value="Por_Secre_tail"/>
    <property type="match status" value="1"/>
</dbReference>
<dbReference type="EMBL" id="FPAS01000001">
    <property type="protein sequence ID" value="SFT51799.1"/>
    <property type="molecule type" value="Genomic_DNA"/>
</dbReference>
<dbReference type="RefSeq" id="WP_090247130.1">
    <property type="nucleotide sequence ID" value="NZ_FPAS01000001.1"/>
</dbReference>
<dbReference type="AlphaFoldDB" id="A0A1I6YMS2"/>
<feature type="domain" description="Secretion system C-terminal sorting" evidence="3">
    <location>
        <begin position="650"/>
        <end position="704"/>
    </location>
</feature>
<name>A0A1I6YMS2_9FLAO</name>
<accession>A0A1I6YMS2</accession>
<dbReference type="Gene3D" id="2.60.40.2030">
    <property type="match status" value="1"/>
</dbReference>
<evidence type="ECO:0000259" key="4">
    <source>
        <dbReference type="Pfam" id="PF22494"/>
    </source>
</evidence>
<dbReference type="Proteomes" id="UP000236454">
    <property type="component" value="Unassembled WGS sequence"/>
</dbReference>
<keyword evidence="6" id="KW-1185">Reference proteome</keyword>
<dbReference type="SUPFAM" id="SSF141072">
    <property type="entry name" value="CalX-like"/>
    <property type="match status" value="1"/>
</dbReference>
<dbReference type="InterPro" id="IPR055188">
    <property type="entry name" value="Choice_anch_I"/>
</dbReference>
<dbReference type="OrthoDB" id="9803927at2"/>
<keyword evidence="1 2" id="KW-0732">Signal</keyword>